<dbReference type="Proteomes" id="UP000664521">
    <property type="component" value="Unassembled WGS sequence"/>
</dbReference>
<feature type="compositionally biased region" description="Low complexity" evidence="1">
    <location>
        <begin position="317"/>
        <end position="338"/>
    </location>
</feature>
<accession>A0A8H3G6K8</accession>
<feature type="region of interest" description="Disordered" evidence="1">
    <location>
        <begin position="188"/>
        <end position="487"/>
    </location>
</feature>
<feature type="compositionally biased region" description="Basic and acidic residues" evidence="1">
    <location>
        <begin position="275"/>
        <end position="285"/>
    </location>
</feature>
<dbReference type="OrthoDB" id="5420895at2759"/>
<proteinExistence type="predicted"/>
<organism evidence="3 4">
    <name type="scientific">Heterodermia speciosa</name>
    <dbReference type="NCBI Taxonomy" id="116794"/>
    <lineage>
        <taxon>Eukaryota</taxon>
        <taxon>Fungi</taxon>
        <taxon>Dikarya</taxon>
        <taxon>Ascomycota</taxon>
        <taxon>Pezizomycotina</taxon>
        <taxon>Lecanoromycetes</taxon>
        <taxon>OSLEUM clade</taxon>
        <taxon>Lecanoromycetidae</taxon>
        <taxon>Caliciales</taxon>
        <taxon>Physciaceae</taxon>
        <taxon>Heterodermia</taxon>
    </lineage>
</organism>
<evidence type="ECO:0000256" key="1">
    <source>
        <dbReference type="SAM" id="MobiDB-lite"/>
    </source>
</evidence>
<evidence type="ECO:0000259" key="2">
    <source>
        <dbReference type="Pfam" id="PF24355"/>
    </source>
</evidence>
<sequence>MGTGAMTTEEYWGYLIKEDKSPAPVFEQLLLGIANYIAAWQQNGQIAPWDTNCLTPAKLAAFYRLVGGDYNVLFLETPRPSLSFIYQSLGCYHTLQPDKNPYAPPSVPALTPQGFVRWQTIQLLLEPEEHVPLLQAAVKRFDISNPIDGNPFPSWLPREALPSKPDPEMLQWHGRVSDNLMIEVQKSQAHRIPNMPTRALSDVTSEGTLESSRDSHSRGSSTTDDQSLVNVGTGFTERRPRPFFKPPEPLYMPLGNRPPPHQWGASKGPLPWNPERQRSNSDPQHHRSSPSNWSHKEGVGRGNTVARSDTHPRSRPRSPSTVSTSSASSTTSNSSSSSDESDDQENARHRTSSTATLQPARSRSTHTLSSPPNTHASRQPSPITHTSTFPLRPASQHEISSTLPQHRQPVSARANTRGLNVRWGADSVHDIPPGRDREKAVGGKSRAKSEERPRRSGDDDSNSIDNERGPMKGVGGRRYPNDGRAGW</sequence>
<name>A0A8H3G6K8_9LECA</name>
<dbReference type="InterPro" id="IPR055936">
    <property type="entry name" value="DUF7514"/>
</dbReference>
<dbReference type="AlphaFoldDB" id="A0A8H3G6K8"/>
<keyword evidence="4" id="KW-1185">Reference proteome</keyword>
<evidence type="ECO:0000313" key="4">
    <source>
        <dbReference type="Proteomes" id="UP000664521"/>
    </source>
</evidence>
<dbReference type="PANTHER" id="PTHR39611">
    <property type="entry name" value="HYDROXYPROLINE-RICH GLYCOPROTEIN DZ-HRGP-RELATED"/>
    <property type="match status" value="1"/>
</dbReference>
<dbReference type="Pfam" id="PF24355">
    <property type="entry name" value="DUF7514"/>
    <property type="match status" value="1"/>
</dbReference>
<comment type="caution">
    <text evidence="3">The sequence shown here is derived from an EMBL/GenBank/DDBJ whole genome shotgun (WGS) entry which is preliminary data.</text>
</comment>
<feature type="compositionally biased region" description="Polar residues" evidence="1">
    <location>
        <begin position="352"/>
        <end position="389"/>
    </location>
</feature>
<feature type="compositionally biased region" description="Pro residues" evidence="1">
    <location>
        <begin position="243"/>
        <end position="261"/>
    </location>
</feature>
<feature type="compositionally biased region" description="Basic and acidic residues" evidence="1">
    <location>
        <begin position="427"/>
        <end position="458"/>
    </location>
</feature>
<dbReference type="EMBL" id="CAJPDS010000085">
    <property type="protein sequence ID" value="CAF9935729.1"/>
    <property type="molecule type" value="Genomic_DNA"/>
</dbReference>
<evidence type="ECO:0000313" key="3">
    <source>
        <dbReference type="EMBL" id="CAF9935729.1"/>
    </source>
</evidence>
<reference evidence="3" key="1">
    <citation type="submission" date="2021-03" db="EMBL/GenBank/DDBJ databases">
        <authorList>
            <person name="Tagirdzhanova G."/>
        </authorList>
    </citation>
    <scope>NUCLEOTIDE SEQUENCE</scope>
</reference>
<feature type="domain" description="DUF7514" evidence="2">
    <location>
        <begin position="13"/>
        <end position="176"/>
    </location>
</feature>
<gene>
    <name evidence="3" type="ORF">HETSPECPRED_009883</name>
</gene>
<protein>
    <recommendedName>
        <fullName evidence="2">DUF7514 domain-containing protein</fullName>
    </recommendedName>
</protein>
<dbReference type="PANTHER" id="PTHR39611:SF2">
    <property type="entry name" value="HYDROXYPROLINE-RICH GLYCOPROTEIN DZ-HRGP"/>
    <property type="match status" value="1"/>
</dbReference>